<dbReference type="HAMAP" id="MF_00652">
    <property type="entry name" value="UPF0246"/>
    <property type="match status" value="1"/>
</dbReference>
<keyword evidence="3" id="KW-1185">Reference proteome</keyword>
<dbReference type="GO" id="GO:0033194">
    <property type="term" value="P:response to hydroperoxide"/>
    <property type="evidence" value="ECO:0007669"/>
    <property type="project" value="TreeGrafter"/>
</dbReference>
<dbReference type="AlphaFoldDB" id="A0A3A1Y2D8"/>
<protein>
    <recommendedName>
        <fullName evidence="1">UPF0246 protein CKF54_06765</fullName>
    </recommendedName>
</protein>
<evidence type="ECO:0000313" key="2">
    <source>
        <dbReference type="EMBL" id="RIY31378.1"/>
    </source>
</evidence>
<proteinExistence type="inferred from homology"/>
<accession>A0A3A1Y2D8</accession>
<dbReference type="RefSeq" id="WP_119525601.1">
    <property type="nucleotide sequence ID" value="NZ_NRHC01000096.1"/>
</dbReference>
<evidence type="ECO:0000313" key="3">
    <source>
        <dbReference type="Proteomes" id="UP000265691"/>
    </source>
</evidence>
<dbReference type="InterPro" id="IPR005583">
    <property type="entry name" value="YaaA"/>
</dbReference>
<dbReference type="PANTHER" id="PTHR30283">
    <property type="entry name" value="PEROXIDE STRESS RESPONSE PROTEIN YAAA"/>
    <property type="match status" value="1"/>
</dbReference>
<dbReference type="OrthoDB" id="9777133at2"/>
<dbReference type="Pfam" id="PF03883">
    <property type="entry name" value="H2O2_YaaD"/>
    <property type="match status" value="1"/>
</dbReference>
<comment type="similarity">
    <text evidence="1">Belongs to the UPF0246 family.</text>
</comment>
<dbReference type="GO" id="GO:0005829">
    <property type="term" value="C:cytosol"/>
    <property type="evidence" value="ECO:0007669"/>
    <property type="project" value="TreeGrafter"/>
</dbReference>
<dbReference type="PANTHER" id="PTHR30283:SF4">
    <property type="entry name" value="PEROXIDE STRESS RESISTANCE PROTEIN YAAA"/>
    <property type="match status" value="1"/>
</dbReference>
<reference evidence="2 3" key="1">
    <citation type="submission" date="2017-08" db="EMBL/GenBank/DDBJ databases">
        <title>Reclassification of Bisgaard taxon 37 and 44.</title>
        <authorList>
            <person name="Christensen H."/>
        </authorList>
    </citation>
    <scope>NUCLEOTIDE SEQUENCE [LARGE SCALE GENOMIC DNA]</scope>
    <source>
        <strain evidence="2 3">B96_3</strain>
    </source>
</reference>
<evidence type="ECO:0000256" key="1">
    <source>
        <dbReference type="HAMAP-Rule" id="MF_00652"/>
    </source>
</evidence>
<name>A0A3A1Y2D8_9GAMM</name>
<gene>
    <name evidence="2" type="ORF">CKF54_06765</name>
</gene>
<dbReference type="Proteomes" id="UP000265691">
    <property type="component" value="Unassembled WGS sequence"/>
</dbReference>
<comment type="caution">
    <text evidence="2">The sequence shown here is derived from an EMBL/GenBank/DDBJ whole genome shotgun (WGS) entry which is preliminary data.</text>
</comment>
<dbReference type="NCBIfam" id="NF002542">
    <property type="entry name" value="PRK02101.1-3"/>
    <property type="match status" value="1"/>
</dbReference>
<organism evidence="2 3">
    <name type="scientific">Psittacicella hinzii</name>
    <dbReference type="NCBI Taxonomy" id="2028575"/>
    <lineage>
        <taxon>Bacteria</taxon>
        <taxon>Pseudomonadati</taxon>
        <taxon>Pseudomonadota</taxon>
        <taxon>Gammaproteobacteria</taxon>
        <taxon>Pasteurellales</taxon>
        <taxon>Psittacicellaceae</taxon>
        <taxon>Psittacicella</taxon>
    </lineage>
</organism>
<sequence>MLVLLSPAKTFNTKLAVPYDFPVRAPEFYSTKTQELIKELKKLDLKALESLLDVSEKIAQTNLERYTSWTKELNAENAKPAAFSFWGDVNKHFDAFSLSQEQLEYADNNVLYLSGLYGPVRPLDAIKEYRLEMGKALATSATCKNLYQFWQKTLVDYLNQRIKDEKHSFILNLASKEYAGAVDFKQLSVPSIEVQFKDQKNGVYKVISVIAKRSRGEFARWVVENKITEVEELKGFNVGGYYFKPEESTDSLFTFYRDEK</sequence>
<dbReference type="EMBL" id="NRHC01000096">
    <property type="protein sequence ID" value="RIY31378.1"/>
    <property type="molecule type" value="Genomic_DNA"/>
</dbReference>